<gene>
    <name evidence="3" type="ORF">SOIL9_78370</name>
</gene>
<proteinExistence type="predicted"/>
<sequence>MRDNGNPPVRRPAGRFAFTLIELLVVIAIIAVLIGLLLPAVQKVREAAARTQCINNLKQVGLALQNYHDANKKFPPGYISAYDSAGNDTGPGWGWAAHILPQMEQDNVFRQIDLKQPIEAAANAQARTVIVKSFLCPSDSPPQQAFPVGPRSASGQLTSTTCTVAPANYVGNYGVGEPGVDGDGIFYRNSTVRIEDVTDGTSSTLVVGERSFYHAEATWAGAVTGANLAPTPGSPLPVQTENASNFVLAHTGETYDGPANPKEINHYTARHTGGGNFVFVDGHIAYLSRSTTYATYKALSTRSKGEVISTGDY</sequence>
<dbReference type="NCBIfam" id="TIGR04294">
    <property type="entry name" value="pre_pil_HX9DG"/>
    <property type="match status" value="1"/>
</dbReference>
<organism evidence="3 4">
    <name type="scientific">Gemmata massiliana</name>
    <dbReference type="NCBI Taxonomy" id="1210884"/>
    <lineage>
        <taxon>Bacteria</taxon>
        <taxon>Pseudomonadati</taxon>
        <taxon>Planctomycetota</taxon>
        <taxon>Planctomycetia</taxon>
        <taxon>Gemmatales</taxon>
        <taxon>Gemmataceae</taxon>
        <taxon>Gemmata</taxon>
    </lineage>
</organism>
<feature type="transmembrane region" description="Helical" evidence="1">
    <location>
        <begin position="16"/>
        <end position="41"/>
    </location>
</feature>
<name>A0A6P2DLH0_9BACT</name>
<evidence type="ECO:0000259" key="2">
    <source>
        <dbReference type="Pfam" id="PF07596"/>
    </source>
</evidence>
<protein>
    <recommendedName>
        <fullName evidence="2">DUF1559 domain-containing protein</fullName>
    </recommendedName>
</protein>
<evidence type="ECO:0000313" key="4">
    <source>
        <dbReference type="Proteomes" id="UP000464178"/>
    </source>
</evidence>
<dbReference type="Proteomes" id="UP000464178">
    <property type="component" value="Chromosome"/>
</dbReference>
<keyword evidence="1" id="KW-0472">Membrane</keyword>
<keyword evidence="1" id="KW-1133">Transmembrane helix</keyword>
<dbReference type="InterPro" id="IPR012902">
    <property type="entry name" value="N_methyl_site"/>
</dbReference>
<feature type="domain" description="DUF1559" evidence="2">
    <location>
        <begin position="42"/>
        <end position="291"/>
    </location>
</feature>
<evidence type="ECO:0000313" key="3">
    <source>
        <dbReference type="EMBL" id="VTS01476.1"/>
    </source>
</evidence>
<dbReference type="SUPFAM" id="SSF54523">
    <property type="entry name" value="Pili subunits"/>
    <property type="match status" value="1"/>
</dbReference>
<dbReference type="PANTHER" id="PTHR30093">
    <property type="entry name" value="GENERAL SECRETION PATHWAY PROTEIN G"/>
    <property type="match status" value="1"/>
</dbReference>
<dbReference type="Gene3D" id="3.30.700.10">
    <property type="entry name" value="Glycoprotein, Type 4 Pilin"/>
    <property type="match status" value="1"/>
</dbReference>
<dbReference type="InterPro" id="IPR011453">
    <property type="entry name" value="DUF1559"/>
</dbReference>
<accession>A0A6P2DLH0</accession>
<dbReference type="KEGG" id="gms:SOIL9_78370"/>
<dbReference type="PANTHER" id="PTHR30093:SF2">
    <property type="entry name" value="TYPE II SECRETION SYSTEM PROTEIN H"/>
    <property type="match status" value="1"/>
</dbReference>
<dbReference type="AlphaFoldDB" id="A0A6P2DLH0"/>
<keyword evidence="1" id="KW-0812">Transmembrane</keyword>
<evidence type="ECO:0000256" key="1">
    <source>
        <dbReference type="SAM" id="Phobius"/>
    </source>
</evidence>
<dbReference type="InterPro" id="IPR045584">
    <property type="entry name" value="Pilin-like"/>
</dbReference>
<dbReference type="Pfam" id="PF07963">
    <property type="entry name" value="N_methyl"/>
    <property type="match status" value="1"/>
</dbReference>
<dbReference type="Pfam" id="PF07596">
    <property type="entry name" value="SBP_bac_10"/>
    <property type="match status" value="1"/>
</dbReference>
<dbReference type="NCBIfam" id="TIGR02532">
    <property type="entry name" value="IV_pilin_GFxxxE"/>
    <property type="match status" value="1"/>
</dbReference>
<dbReference type="EMBL" id="LR593886">
    <property type="protein sequence ID" value="VTS01476.1"/>
    <property type="molecule type" value="Genomic_DNA"/>
</dbReference>
<dbReference type="InterPro" id="IPR027558">
    <property type="entry name" value="Pre_pil_HX9DG_C"/>
</dbReference>
<keyword evidence="4" id="KW-1185">Reference proteome</keyword>
<reference evidence="3 4" key="1">
    <citation type="submission" date="2019-05" db="EMBL/GenBank/DDBJ databases">
        <authorList>
            <consortium name="Science for Life Laboratories"/>
        </authorList>
    </citation>
    <scope>NUCLEOTIDE SEQUENCE [LARGE SCALE GENOMIC DNA]</scope>
    <source>
        <strain evidence="3">Soil9</strain>
    </source>
</reference>